<comment type="caution">
    <text evidence="2">The sequence shown here is derived from an EMBL/GenBank/DDBJ whole genome shotgun (WGS) entry which is preliminary data.</text>
</comment>
<organism evidence="2 3">
    <name type="scientific">Laceyella tengchongensis</name>
    <dbReference type="NCBI Taxonomy" id="574699"/>
    <lineage>
        <taxon>Bacteria</taxon>
        <taxon>Bacillati</taxon>
        <taxon>Bacillota</taxon>
        <taxon>Bacilli</taxon>
        <taxon>Bacillales</taxon>
        <taxon>Thermoactinomycetaceae</taxon>
        <taxon>Laceyella</taxon>
    </lineage>
</organism>
<dbReference type="Pfam" id="PF00583">
    <property type="entry name" value="Acetyltransf_1"/>
    <property type="match status" value="1"/>
</dbReference>
<keyword evidence="3" id="KW-1185">Reference proteome</keyword>
<keyword evidence="2" id="KW-0689">Ribosomal protein</keyword>
<evidence type="ECO:0000259" key="1">
    <source>
        <dbReference type="PROSITE" id="PS51186"/>
    </source>
</evidence>
<dbReference type="CDD" id="cd04301">
    <property type="entry name" value="NAT_SF"/>
    <property type="match status" value="1"/>
</dbReference>
<protein>
    <submittedName>
        <fullName evidence="2">Ribosomal protein S18 acetylase RimI</fullName>
    </submittedName>
</protein>
<gene>
    <name evidence="2" type="ORF">SAMN06265361_101480</name>
</gene>
<dbReference type="GO" id="GO:0016747">
    <property type="term" value="F:acyltransferase activity, transferring groups other than amino-acyl groups"/>
    <property type="evidence" value="ECO:0007669"/>
    <property type="project" value="InterPro"/>
</dbReference>
<dbReference type="GO" id="GO:0005840">
    <property type="term" value="C:ribosome"/>
    <property type="evidence" value="ECO:0007669"/>
    <property type="project" value="UniProtKB-KW"/>
</dbReference>
<dbReference type="Gene3D" id="3.40.630.30">
    <property type="match status" value="1"/>
</dbReference>
<accession>A0AA46ADB1</accession>
<feature type="domain" description="N-acetyltransferase" evidence="1">
    <location>
        <begin position="1"/>
        <end position="141"/>
    </location>
</feature>
<name>A0AA46ADB1_9BACL</name>
<dbReference type="PROSITE" id="PS51186">
    <property type="entry name" value="GNAT"/>
    <property type="match status" value="1"/>
</dbReference>
<dbReference type="InterPro" id="IPR000182">
    <property type="entry name" value="GNAT_dom"/>
</dbReference>
<evidence type="ECO:0000313" key="2">
    <source>
        <dbReference type="EMBL" id="SMP03786.1"/>
    </source>
</evidence>
<dbReference type="EMBL" id="FXTU01000001">
    <property type="protein sequence ID" value="SMP03786.1"/>
    <property type="molecule type" value="Genomic_DNA"/>
</dbReference>
<dbReference type="Proteomes" id="UP001157946">
    <property type="component" value="Unassembled WGS sequence"/>
</dbReference>
<dbReference type="SUPFAM" id="SSF55729">
    <property type="entry name" value="Acyl-CoA N-acyltransferases (Nat)"/>
    <property type="match status" value="1"/>
</dbReference>
<proteinExistence type="predicted"/>
<dbReference type="RefSeq" id="WP_154987965.1">
    <property type="nucleotide sequence ID" value="NZ_FXTU01000001.1"/>
</dbReference>
<dbReference type="InterPro" id="IPR016181">
    <property type="entry name" value="Acyl_CoA_acyltransferase"/>
</dbReference>
<evidence type="ECO:0000313" key="3">
    <source>
        <dbReference type="Proteomes" id="UP001157946"/>
    </source>
</evidence>
<dbReference type="AlphaFoldDB" id="A0AA46ADB1"/>
<keyword evidence="2" id="KW-0687">Ribonucleoprotein</keyword>
<sequence length="156" mass="17299">MLIRNLTPRQLAANLPAVLNFMKRYGDGRITHRALRWLKQLNTTAQPEGTFLAVALHQRKLSGVIAIGHYGLQEAIIAVHPDFRKQGVGESLVRHTLDRIGKLYTRVACDNTASLKLCFRCGLVAFDLFKGPTGKPTLWLGGGNFDPQEIKNSPLP</sequence>
<reference evidence="2" key="1">
    <citation type="submission" date="2017-05" db="EMBL/GenBank/DDBJ databases">
        <authorList>
            <person name="Varghese N."/>
            <person name="Submissions S."/>
        </authorList>
    </citation>
    <scope>NUCLEOTIDE SEQUENCE</scope>
    <source>
        <strain evidence="2">DSM 45262</strain>
    </source>
</reference>